<keyword evidence="8" id="KW-0067">ATP-binding</keyword>
<keyword evidence="7" id="KW-0547">Nucleotide-binding</keyword>
<dbReference type="Proteomes" id="UP000249377">
    <property type="component" value="Unassembled WGS sequence"/>
</dbReference>
<evidence type="ECO:0000256" key="9">
    <source>
        <dbReference type="ARBA" id="ARBA00031529"/>
    </source>
</evidence>
<evidence type="ECO:0000259" key="14">
    <source>
        <dbReference type="Pfam" id="PF01923"/>
    </source>
</evidence>
<dbReference type="Gene3D" id="3.30.450.150">
    <property type="entry name" value="Haem-degrading domain"/>
    <property type="match status" value="1"/>
</dbReference>
<evidence type="ECO:0000313" key="15">
    <source>
        <dbReference type="EMBL" id="RAQ30405.1"/>
    </source>
</evidence>
<dbReference type="PANTHER" id="PTHR12213">
    <property type="entry name" value="CORRINOID ADENOSYLTRANSFERASE"/>
    <property type="match status" value="1"/>
</dbReference>
<dbReference type="Gene3D" id="1.20.1200.10">
    <property type="entry name" value="Cobalamin adenosyltransferase-like"/>
    <property type="match status" value="1"/>
</dbReference>
<dbReference type="AlphaFoldDB" id="A0A328UNA9"/>
<evidence type="ECO:0000256" key="11">
    <source>
        <dbReference type="ARBA" id="ARBA00033354"/>
    </source>
</evidence>
<dbReference type="GO" id="GO:0005524">
    <property type="term" value="F:ATP binding"/>
    <property type="evidence" value="ECO:0007669"/>
    <property type="project" value="UniProtKB-KW"/>
</dbReference>
<dbReference type="InterPro" id="IPR005624">
    <property type="entry name" value="PduO/GlcC-like"/>
</dbReference>
<keyword evidence="5" id="KW-0169">Cobalamin biosynthesis</keyword>
<comment type="caution">
    <text evidence="15">The sequence shown here is derived from an EMBL/GenBank/DDBJ whole genome shotgun (WGS) entry which is preliminary data.</text>
</comment>
<comment type="catalytic activity">
    <reaction evidence="13">
        <text>2 cob(II)alamin + reduced [electron-transfer flavoprotein] + 2 ATP = 2 adenosylcob(III)alamin + 2 triphosphate + oxidized [electron-transfer flavoprotein] + 3 H(+)</text>
        <dbReference type="Rhea" id="RHEA:28671"/>
        <dbReference type="Rhea" id="RHEA-COMP:10685"/>
        <dbReference type="Rhea" id="RHEA-COMP:10686"/>
        <dbReference type="ChEBI" id="CHEBI:15378"/>
        <dbReference type="ChEBI" id="CHEBI:16304"/>
        <dbReference type="ChEBI" id="CHEBI:18036"/>
        <dbReference type="ChEBI" id="CHEBI:18408"/>
        <dbReference type="ChEBI" id="CHEBI:30616"/>
        <dbReference type="ChEBI" id="CHEBI:57692"/>
        <dbReference type="ChEBI" id="CHEBI:58307"/>
        <dbReference type="EC" id="2.5.1.17"/>
    </reaction>
</comment>
<evidence type="ECO:0000256" key="6">
    <source>
        <dbReference type="ARBA" id="ARBA00022679"/>
    </source>
</evidence>
<dbReference type="GO" id="GO:0009236">
    <property type="term" value="P:cobalamin biosynthetic process"/>
    <property type="evidence" value="ECO:0007669"/>
    <property type="project" value="UniProtKB-KW"/>
</dbReference>
<organism evidence="15 16">
    <name type="scientific">Hydrogeniiclostridium mannosilyticum</name>
    <dbReference type="NCBI Taxonomy" id="2764322"/>
    <lineage>
        <taxon>Bacteria</taxon>
        <taxon>Bacillati</taxon>
        <taxon>Bacillota</taxon>
        <taxon>Clostridia</taxon>
        <taxon>Eubacteriales</taxon>
        <taxon>Acutalibacteraceae</taxon>
        <taxon>Hydrogeniiclostridium</taxon>
    </lineage>
</organism>
<dbReference type="SUPFAM" id="SSF143744">
    <property type="entry name" value="GlcG-like"/>
    <property type="match status" value="1"/>
</dbReference>
<dbReference type="InterPro" id="IPR029499">
    <property type="entry name" value="PduO-typ"/>
</dbReference>
<dbReference type="Pfam" id="PF01923">
    <property type="entry name" value="Cob_adeno_trans"/>
    <property type="match status" value="1"/>
</dbReference>
<evidence type="ECO:0000256" key="12">
    <source>
        <dbReference type="ARBA" id="ARBA00048555"/>
    </source>
</evidence>
<evidence type="ECO:0000256" key="7">
    <source>
        <dbReference type="ARBA" id="ARBA00022741"/>
    </source>
</evidence>
<keyword evidence="16" id="KW-1185">Reference proteome</keyword>
<feature type="domain" description="Cobalamin adenosyltransferase-like" evidence="14">
    <location>
        <begin position="22"/>
        <end position="177"/>
    </location>
</feature>
<sequence>MTAANNFMQRRNVPLMDSRKNIYTKTGDSGFASTMNRKMIPKNSPIFCVLGTIDELNSTLGVAREKMPEATGEIVRSLQKDLIAFSAELAGGSRFATKEKVAALEESIDTIMKSVPEIKEFITPGDTEAGAALDVSRSVARRAERELVSSKQTGGISREAMMWMNRISDFIYALARLMDAELASQQGQKPVAVQAAAAPAAPMQLTVGNVALMPANSDFLDFSLWLCRAVLDKAKEMHLPVVTAACDAGGNPTALMRADGAYIASVDIAQSKAFTSVSVQMSTEKLGALCQPNGPLYGIQNTNQGRIVIFGGGIPLYRNGVLIGGFGVSGGSAEQDTGLAHYAEEIYKKQFGVLD</sequence>
<evidence type="ECO:0000256" key="8">
    <source>
        <dbReference type="ARBA" id="ARBA00022840"/>
    </source>
</evidence>
<evidence type="ECO:0000256" key="3">
    <source>
        <dbReference type="ARBA" id="ARBA00012454"/>
    </source>
</evidence>
<accession>A0A328UNA9</accession>
<evidence type="ECO:0000256" key="1">
    <source>
        <dbReference type="ARBA" id="ARBA00005121"/>
    </source>
</evidence>
<name>A0A328UNA9_9FIRM</name>
<evidence type="ECO:0000256" key="2">
    <source>
        <dbReference type="ARBA" id="ARBA00007487"/>
    </source>
</evidence>
<dbReference type="InterPro" id="IPR038084">
    <property type="entry name" value="PduO/GlcC-like_sf"/>
</dbReference>
<comment type="pathway">
    <text evidence="1">Cofactor biosynthesis; adenosylcobalamin biosynthesis; adenosylcobalamin from cob(II)yrinate a,c-diamide: step 2/7.</text>
</comment>
<proteinExistence type="inferred from homology"/>
<gene>
    <name evidence="15" type="ORF">DPQ25_02565</name>
</gene>
<dbReference type="InterPro" id="IPR016030">
    <property type="entry name" value="CblAdoTrfase-like"/>
</dbReference>
<evidence type="ECO:0000256" key="13">
    <source>
        <dbReference type="ARBA" id="ARBA00048692"/>
    </source>
</evidence>
<evidence type="ECO:0000256" key="5">
    <source>
        <dbReference type="ARBA" id="ARBA00022573"/>
    </source>
</evidence>
<dbReference type="EC" id="2.5.1.17" evidence="3"/>
<evidence type="ECO:0000313" key="16">
    <source>
        <dbReference type="Proteomes" id="UP000249377"/>
    </source>
</evidence>
<dbReference type="NCBIfam" id="TIGR00636">
    <property type="entry name" value="PduO_Nterm"/>
    <property type="match status" value="1"/>
</dbReference>
<dbReference type="GO" id="GO:0008817">
    <property type="term" value="F:corrinoid adenosyltransferase activity"/>
    <property type="evidence" value="ECO:0007669"/>
    <property type="project" value="UniProtKB-EC"/>
</dbReference>
<keyword evidence="6 15" id="KW-0808">Transferase</keyword>
<dbReference type="Pfam" id="PF03928">
    <property type="entry name" value="HbpS-like"/>
    <property type="match status" value="1"/>
</dbReference>
<reference evidence="15 16" key="1">
    <citation type="submission" date="2018-06" db="EMBL/GenBank/DDBJ databases">
        <title>Noncontiguous genome sequence of Ruminococcaceae bacterium ASD2818.</title>
        <authorList>
            <person name="Chaplin A.V."/>
            <person name="Sokolova S.R."/>
            <person name="Kochetkova T.O."/>
            <person name="Goltsov A.Y."/>
            <person name="Trofimov D.Y."/>
            <person name="Efimov B.A."/>
        </authorList>
    </citation>
    <scope>NUCLEOTIDE SEQUENCE [LARGE SCALE GENOMIC DNA]</scope>
    <source>
        <strain evidence="15 16">ASD2818</strain>
    </source>
</reference>
<protein>
    <recommendedName>
        <fullName evidence="4">Corrinoid adenosyltransferase</fullName>
        <ecNumber evidence="3">2.5.1.17</ecNumber>
    </recommendedName>
    <alternativeName>
        <fullName evidence="9">Cob(II)alamin adenosyltransferase</fullName>
    </alternativeName>
    <alternativeName>
        <fullName evidence="11">Cob(II)yrinic acid a,c-diamide adenosyltransferase</fullName>
    </alternativeName>
    <alternativeName>
        <fullName evidence="10">Cobinamide/cobalamin adenosyltransferase</fullName>
    </alternativeName>
</protein>
<comment type="catalytic activity">
    <reaction evidence="12">
        <text>2 cob(II)yrinate a,c diamide + reduced [electron-transfer flavoprotein] + 2 ATP = 2 adenosylcob(III)yrinate a,c-diamide + 2 triphosphate + oxidized [electron-transfer flavoprotein] + 3 H(+)</text>
        <dbReference type="Rhea" id="RHEA:11528"/>
        <dbReference type="Rhea" id="RHEA-COMP:10685"/>
        <dbReference type="Rhea" id="RHEA-COMP:10686"/>
        <dbReference type="ChEBI" id="CHEBI:15378"/>
        <dbReference type="ChEBI" id="CHEBI:18036"/>
        <dbReference type="ChEBI" id="CHEBI:30616"/>
        <dbReference type="ChEBI" id="CHEBI:57692"/>
        <dbReference type="ChEBI" id="CHEBI:58307"/>
        <dbReference type="ChEBI" id="CHEBI:58503"/>
        <dbReference type="ChEBI" id="CHEBI:58537"/>
        <dbReference type="EC" id="2.5.1.17"/>
    </reaction>
</comment>
<dbReference type="InterPro" id="IPR036451">
    <property type="entry name" value="CblAdoTrfase-like_sf"/>
</dbReference>
<comment type="similarity">
    <text evidence="2">Belongs to the Cob(I)alamin adenosyltransferase family.</text>
</comment>
<evidence type="ECO:0000256" key="10">
    <source>
        <dbReference type="ARBA" id="ARBA00033334"/>
    </source>
</evidence>
<dbReference type="EMBL" id="QLYR01000001">
    <property type="protein sequence ID" value="RAQ30405.1"/>
    <property type="molecule type" value="Genomic_DNA"/>
</dbReference>
<dbReference type="SUPFAM" id="SSF89028">
    <property type="entry name" value="Cobalamin adenosyltransferase-like"/>
    <property type="match status" value="1"/>
</dbReference>
<dbReference type="PANTHER" id="PTHR12213:SF0">
    <property type="entry name" value="CORRINOID ADENOSYLTRANSFERASE MMAB"/>
    <property type="match status" value="1"/>
</dbReference>
<evidence type="ECO:0000256" key="4">
    <source>
        <dbReference type="ARBA" id="ARBA00020963"/>
    </source>
</evidence>